<proteinExistence type="predicted"/>
<dbReference type="WBParaSite" id="ALUE_0000206301-mRNA-1">
    <property type="protein sequence ID" value="ALUE_0000206301-mRNA-1"/>
    <property type="gene ID" value="ALUE_0000206301"/>
</dbReference>
<protein>
    <submittedName>
        <fullName evidence="2">Uncharacterized protein</fullName>
    </submittedName>
</protein>
<keyword evidence="1" id="KW-1185">Reference proteome</keyword>
<sequence length="54" mass="6624">MIMAIFYKYSHNPYRIDQHFLLKLFNDIIFMDSVRVTSKRCLMQLKGNKRNVER</sequence>
<dbReference type="AlphaFoldDB" id="A0A0M3HKL8"/>
<evidence type="ECO:0000313" key="1">
    <source>
        <dbReference type="Proteomes" id="UP000036681"/>
    </source>
</evidence>
<evidence type="ECO:0000313" key="2">
    <source>
        <dbReference type="WBParaSite" id="ALUE_0000206301-mRNA-1"/>
    </source>
</evidence>
<organism evidence="1 2">
    <name type="scientific">Ascaris lumbricoides</name>
    <name type="common">Giant roundworm</name>
    <dbReference type="NCBI Taxonomy" id="6252"/>
    <lineage>
        <taxon>Eukaryota</taxon>
        <taxon>Metazoa</taxon>
        <taxon>Ecdysozoa</taxon>
        <taxon>Nematoda</taxon>
        <taxon>Chromadorea</taxon>
        <taxon>Rhabditida</taxon>
        <taxon>Spirurina</taxon>
        <taxon>Ascaridomorpha</taxon>
        <taxon>Ascaridoidea</taxon>
        <taxon>Ascarididae</taxon>
        <taxon>Ascaris</taxon>
    </lineage>
</organism>
<dbReference type="Proteomes" id="UP000036681">
    <property type="component" value="Unplaced"/>
</dbReference>
<accession>A0A0M3HKL8</accession>
<name>A0A0M3HKL8_ASCLU</name>
<reference evidence="2" key="1">
    <citation type="submission" date="2017-02" db="UniProtKB">
        <authorList>
            <consortium name="WormBaseParasite"/>
        </authorList>
    </citation>
    <scope>IDENTIFICATION</scope>
</reference>